<keyword evidence="1 3" id="KW-0193">Cuticle</keyword>
<dbReference type="OrthoDB" id="6510765at2759"/>
<keyword evidence="2 5" id="KW-0732">Signal</keyword>
<feature type="compositionally biased region" description="Basic and acidic residues" evidence="4">
    <location>
        <begin position="195"/>
        <end position="215"/>
    </location>
</feature>
<dbReference type="KEGG" id="tnl:113502637"/>
<dbReference type="PANTHER" id="PTHR12236">
    <property type="entry name" value="STRUCTURAL CONTITUENT OF CUTICLE"/>
    <property type="match status" value="1"/>
</dbReference>
<dbReference type="PANTHER" id="PTHR12236:SF95">
    <property type="entry name" value="CUTICULAR PROTEIN 76BD, ISOFORM C-RELATED"/>
    <property type="match status" value="1"/>
</dbReference>
<dbReference type="InterPro" id="IPR000618">
    <property type="entry name" value="Insect_cuticle"/>
</dbReference>
<dbReference type="PROSITE" id="PS51155">
    <property type="entry name" value="CHIT_BIND_RR_2"/>
    <property type="match status" value="2"/>
</dbReference>
<proteinExistence type="predicted"/>
<reference evidence="7" key="1">
    <citation type="submission" date="2025-08" db="UniProtKB">
        <authorList>
            <consortium name="RefSeq"/>
        </authorList>
    </citation>
    <scope>IDENTIFICATION</scope>
</reference>
<accession>A0A7E5WIC4</accession>
<organism evidence="6 7">
    <name type="scientific">Trichoplusia ni</name>
    <name type="common">Cabbage looper</name>
    <dbReference type="NCBI Taxonomy" id="7111"/>
    <lineage>
        <taxon>Eukaryota</taxon>
        <taxon>Metazoa</taxon>
        <taxon>Ecdysozoa</taxon>
        <taxon>Arthropoda</taxon>
        <taxon>Hexapoda</taxon>
        <taxon>Insecta</taxon>
        <taxon>Pterygota</taxon>
        <taxon>Neoptera</taxon>
        <taxon>Endopterygota</taxon>
        <taxon>Lepidoptera</taxon>
        <taxon>Glossata</taxon>
        <taxon>Ditrysia</taxon>
        <taxon>Noctuoidea</taxon>
        <taxon>Noctuidae</taxon>
        <taxon>Plusiinae</taxon>
        <taxon>Trichoplusia</taxon>
    </lineage>
</organism>
<sequence>FKNLLIVLQVLCFVALVASLEVVLGHGHGFSSQYIHRHDGPAHAVHVHGHDGGHGHGHGHDGGHGHVDYYAYPKYEFGYKVEDPHTGDIKSQHEHRDGDVVKGYYALHQPDGSVRHVDYHGDKHSGFHADVKHSTHHIIILIATVIAVLAAEPQHGHYHDHHQGHASSSQSLHQHHSHETEKHSHPKYEFSYQVKDPHTHDIKSQHETRDGHVVHGEYSLHQPDGRVRTVKYHADHKSG</sequence>
<feature type="non-terminal residue" evidence="7">
    <location>
        <position position="1"/>
    </location>
</feature>
<dbReference type="Proteomes" id="UP000322000">
    <property type="component" value="Chromosome 17"/>
</dbReference>
<dbReference type="GO" id="GO:0031012">
    <property type="term" value="C:extracellular matrix"/>
    <property type="evidence" value="ECO:0007669"/>
    <property type="project" value="TreeGrafter"/>
</dbReference>
<evidence type="ECO:0000256" key="4">
    <source>
        <dbReference type="SAM" id="MobiDB-lite"/>
    </source>
</evidence>
<keyword evidence="6" id="KW-1185">Reference proteome</keyword>
<evidence type="ECO:0000256" key="5">
    <source>
        <dbReference type="SAM" id="SignalP"/>
    </source>
</evidence>
<dbReference type="GeneID" id="113502637"/>
<dbReference type="RefSeq" id="XP_026740092.1">
    <property type="nucleotide sequence ID" value="XM_026884291.1"/>
</dbReference>
<evidence type="ECO:0000256" key="2">
    <source>
        <dbReference type="ARBA" id="ARBA00022729"/>
    </source>
</evidence>
<evidence type="ECO:0000256" key="1">
    <source>
        <dbReference type="ARBA" id="ARBA00022460"/>
    </source>
</evidence>
<gene>
    <name evidence="7" type="primary">LOC113502637</name>
</gene>
<dbReference type="InParanoid" id="A0A7E5WIC4"/>
<dbReference type="Pfam" id="PF00379">
    <property type="entry name" value="Chitin_bind_4"/>
    <property type="match status" value="2"/>
</dbReference>
<feature type="signal peptide" evidence="5">
    <location>
        <begin position="1"/>
        <end position="19"/>
    </location>
</feature>
<dbReference type="PRINTS" id="PR00947">
    <property type="entry name" value="CUTICLE"/>
</dbReference>
<protein>
    <submittedName>
        <fullName evidence="7">Adult-specific cuticular protein ACP-20-like</fullName>
    </submittedName>
</protein>
<feature type="compositionally biased region" description="Basic and acidic residues" evidence="4">
    <location>
        <begin position="177"/>
        <end position="188"/>
    </location>
</feature>
<dbReference type="GO" id="GO:0042302">
    <property type="term" value="F:structural constituent of cuticle"/>
    <property type="evidence" value="ECO:0007669"/>
    <property type="project" value="UniProtKB-UniRule"/>
</dbReference>
<name>A0A7E5WIC4_TRINI</name>
<dbReference type="GO" id="GO:0005615">
    <property type="term" value="C:extracellular space"/>
    <property type="evidence" value="ECO:0007669"/>
    <property type="project" value="TreeGrafter"/>
</dbReference>
<dbReference type="AlphaFoldDB" id="A0A7E5WIC4"/>
<feature type="chain" id="PRO_5028891555" evidence="5">
    <location>
        <begin position="20"/>
        <end position="239"/>
    </location>
</feature>
<evidence type="ECO:0000256" key="3">
    <source>
        <dbReference type="PROSITE-ProRule" id="PRU00497"/>
    </source>
</evidence>
<evidence type="ECO:0000313" key="7">
    <source>
        <dbReference type="RefSeq" id="XP_026740092.1"/>
    </source>
</evidence>
<feature type="region of interest" description="Disordered" evidence="4">
    <location>
        <begin position="156"/>
        <end position="226"/>
    </location>
</feature>
<evidence type="ECO:0000313" key="6">
    <source>
        <dbReference type="Proteomes" id="UP000322000"/>
    </source>
</evidence>
<dbReference type="InterPro" id="IPR051217">
    <property type="entry name" value="Insect_Cuticle_Struc_Prot"/>
</dbReference>